<evidence type="ECO:0000256" key="1">
    <source>
        <dbReference type="ARBA" id="ARBA00022679"/>
    </source>
</evidence>
<proteinExistence type="predicted"/>
<keyword evidence="5" id="KW-1185">Reference proteome</keyword>
<accession>A0A9X2X7H4</accession>
<protein>
    <submittedName>
        <fullName evidence="4">Carbohydrate kinase family protein</fullName>
    </submittedName>
</protein>
<comment type="caution">
    <text evidence="4">The sequence shown here is derived from an EMBL/GenBank/DDBJ whole genome shotgun (WGS) entry which is preliminary data.</text>
</comment>
<evidence type="ECO:0000259" key="3">
    <source>
        <dbReference type="Pfam" id="PF00294"/>
    </source>
</evidence>
<gene>
    <name evidence="4" type="ORF">NYR54_04205</name>
</gene>
<keyword evidence="1" id="KW-0808">Transferase</keyword>
<sequence>MSRPRLLAAGGAHIDRRGRLTVEYVAEASNPGQMREDVGGGAFNAARWAVRRDIAVSLVSLRGGDASGERVALAIEEAGIEDLSATYLDRATPSYTAILTREGELVTGLADMELYEIGFPKQLRRRKVREAAREADALLADTNMPEEALALFAGLAPEKPLFAIAVSPAKAPRLLPSFGRISCLYMNRREACRLAGLSPDAEPRAAAEALASLGLSAGIITRGGKPTVCFDQGMLFEIAPPPVSRIADVTGAGDALAGATVAALMRGLSLAEAVREGLAAAMLTVESEEASPETDEAAFRAALAQVPQPRMLT</sequence>
<dbReference type="EMBL" id="JAODNV010000005">
    <property type="protein sequence ID" value="MCT8989501.1"/>
    <property type="molecule type" value="Genomic_DNA"/>
</dbReference>
<dbReference type="SUPFAM" id="SSF53613">
    <property type="entry name" value="Ribokinase-like"/>
    <property type="match status" value="1"/>
</dbReference>
<dbReference type="PANTHER" id="PTHR10584">
    <property type="entry name" value="SUGAR KINASE"/>
    <property type="match status" value="1"/>
</dbReference>
<reference evidence="4" key="1">
    <citation type="submission" date="2022-08" db="EMBL/GenBank/DDBJ databases">
        <title>Chelativorans sichuanense sp. nov., a paraffin oil-degrading bacterium isolated from a mixture of oil-based drill cuttings and paddy soil.</title>
        <authorList>
            <person name="Yu J."/>
            <person name="Liu H."/>
            <person name="Chen Q."/>
        </authorList>
    </citation>
    <scope>NUCLEOTIDE SEQUENCE</scope>
    <source>
        <strain evidence="4">SCAU 2101</strain>
    </source>
</reference>
<dbReference type="PANTHER" id="PTHR10584:SF166">
    <property type="entry name" value="RIBOKINASE"/>
    <property type="match status" value="1"/>
</dbReference>
<dbReference type="GO" id="GO:0016301">
    <property type="term" value="F:kinase activity"/>
    <property type="evidence" value="ECO:0007669"/>
    <property type="project" value="UniProtKB-KW"/>
</dbReference>
<evidence type="ECO:0000313" key="5">
    <source>
        <dbReference type="Proteomes" id="UP001149009"/>
    </source>
</evidence>
<evidence type="ECO:0000313" key="4">
    <source>
        <dbReference type="EMBL" id="MCT8989501.1"/>
    </source>
</evidence>
<dbReference type="CDD" id="cd01941">
    <property type="entry name" value="YeiC_kinase_like"/>
    <property type="match status" value="1"/>
</dbReference>
<dbReference type="Pfam" id="PF00294">
    <property type="entry name" value="PfkB"/>
    <property type="match status" value="1"/>
</dbReference>
<evidence type="ECO:0000256" key="2">
    <source>
        <dbReference type="ARBA" id="ARBA00022777"/>
    </source>
</evidence>
<dbReference type="Proteomes" id="UP001149009">
    <property type="component" value="Unassembled WGS sequence"/>
</dbReference>
<organism evidence="4 5">
    <name type="scientific">Chelativorans petroleitrophicus</name>
    <dbReference type="NCBI Taxonomy" id="2975484"/>
    <lineage>
        <taxon>Bacteria</taxon>
        <taxon>Pseudomonadati</taxon>
        <taxon>Pseudomonadota</taxon>
        <taxon>Alphaproteobacteria</taxon>
        <taxon>Hyphomicrobiales</taxon>
        <taxon>Phyllobacteriaceae</taxon>
        <taxon>Chelativorans</taxon>
    </lineage>
</organism>
<feature type="domain" description="Carbohydrate kinase PfkB" evidence="3">
    <location>
        <begin position="27"/>
        <end position="292"/>
    </location>
</feature>
<dbReference type="Gene3D" id="3.40.1190.20">
    <property type="match status" value="1"/>
</dbReference>
<keyword evidence="2 4" id="KW-0418">Kinase</keyword>
<dbReference type="InterPro" id="IPR029056">
    <property type="entry name" value="Ribokinase-like"/>
</dbReference>
<dbReference type="RefSeq" id="WP_261514289.1">
    <property type="nucleotide sequence ID" value="NZ_JAODNV010000005.1"/>
</dbReference>
<dbReference type="AlphaFoldDB" id="A0A9X2X7H4"/>
<dbReference type="InterPro" id="IPR011611">
    <property type="entry name" value="PfkB_dom"/>
</dbReference>
<name>A0A9X2X7H4_9HYPH</name>